<dbReference type="PROSITE" id="PS51673">
    <property type="entry name" value="SUZ"/>
    <property type="match status" value="1"/>
</dbReference>
<name>A0A9W8Z1Y8_9PEZI</name>
<feature type="domain" description="R3H" evidence="3">
    <location>
        <begin position="277"/>
        <end position="340"/>
    </location>
</feature>
<evidence type="ECO:0000313" key="5">
    <source>
        <dbReference type="EMBL" id="KAJ4396298.1"/>
    </source>
</evidence>
<evidence type="ECO:0000313" key="6">
    <source>
        <dbReference type="Proteomes" id="UP001140453"/>
    </source>
</evidence>
<dbReference type="OrthoDB" id="278430at2759"/>
<feature type="domain" description="SUZ" evidence="4">
    <location>
        <begin position="341"/>
        <end position="425"/>
    </location>
</feature>
<gene>
    <name evidence="5" type="ORF">N0V93_000517</name>
</gene>
<dbReference type="GO" id="GO:0006012">
    <property type="term" value="P:galactose metabolic process"/>
    <property type="evidence" value="ECO:0007669"/>
    <property type="project" value="TreeGrafter"/>
</dbReference>
<protein>
    <recommendedName>
        <fullName evidence="7">R3H domain-containing protein</fullName>
    </recommendedName>
</protein>
<feature type="compositionally biased region" description="Pro residues" evidence="2">
    <location>
        <begin position="543"/>
        <end position="560"/>
    </location>
</feature>
<dbReference type="Proteomes" id="UP001140453">
    <property type="component" value="Unassembled WGS sequence"/>
</dbReference>
<dbReference type="PANTHER" id="PTHR15672:SF8">
    <property type="entry name" value="PROTEIN ENCORE"/>
    <property type="match status" value="1"/>
</dbReference>
<dbReference type="InterPro" id="IPR001374">
    <property type="entry name" value="R3H_dom"/>
</dbReference>
<feature type="region of interest" description="Disordered" evidence="2">
    <location>
        <begin position="370"/>
        <end position="469"/>
    </location>
</feature>
<evidence type="ECO:0008006" key="7">
    <source>
        <dbReference type="Google" id="ProtNLM"/>
    </source>
</evidence>
<dbReference type="AlphaFoldDB" id="A0A9W8Z1Y8"/>
<evidence type="ECO:0000259" key="3">
    <source>
        <dbReference type="PROSITE" id="PS51061"/>
    </source>
</evidence>
<feature type="region of interest" description="Disordered" evidence="2">
    <location>
        <begin position="704"/>
        <end position="781"/>
    </location>
</feature>
<keyword evidence="6" id="KW-1185">Reference proteome</keyword>
<dbReference type="Pfam" id="PF01424">
    <property type="entry name" value="R3H"/>
    <property type="match status" value="1"/>
</dbReference>
<feature type="compositionally biased region" description="Polar residues" evidence="2">
    <location>
        <begin position="105"/>
        <end position="136"/>
    </location>
</feature>
<dbReference type="PANTHER" id="PTHR15672">
    <property type="entry name" value="CAMP-REGULATED PHOSPHOPROTEIN 21 RELATED R3H DOMAIN CONTAINING PROTEIN"/>
    <property type="match status" value="1"/>
</dbReference>
<accession>A0A9W8Z1Y8</accession>
<evidence type="ECO:0000256" key="2">
    <source>
        <dbReference type="SAM" id="MobiDB-lite"/>
    </source>
</evidence>
<sequence>MTTVRTTMTDVKKLSFAKVVAATPDNPTPNIPQEPMASPTQQHTPPSRSTRPDTIAAGRQMESNEVPKATESSTAIDGVDSSGEAPLVDGLQNLKVGQKAPSLVVNGTSSASTGPSSKVQTPSDDASQKGDSSSDLGTKPPSIDGKSITSGTTFNALDEKESLRPDDSASVQAAAEDDDAFSVRGSLIAGSRMGSEVAARFHRIQLGDMPPRSVPHQLVIAESGNQGAATPQSASSEQIPVTDAKIALVSATSTPNGMYGQNPDEKLLEAMQSQKDRLFLLKLEEMVIDFVQDSKEPFMDLPPSNSFCRMLTHKLADYYHMTHSFEAAAGAVRIFRTPFCRVPPSLASIAQSASTASTPPPAVMPKKIMRRGESDFGPGGAGHSKPTSEVGSDGKDKASANAKMTREEKEEAYNKARERIFGTASTEVSTPENEDSAGVSRASSVSLRDKNNGGKKARRRRDSDTFETRSNYVAYAPAYGPSHQPTWVQPQYVSANSQFSGPLQQQQYPGPVPPVYGVPNQPYPPMAPSGGYGLQYNNMPNYSQPPGPPRYQPPMNPVVPGPYGAPVQSSPQQQHGWPQQQPPPPAFNQSPYQSRATPVAQTGIPYAFGALPANVNPHDPKSQHPIPGSFNRHAFNPKTQSFVPGNGMSPMATPAGPYNSYVPQQGSPQLSAPHINYSGYQAGPPMGPAMGQPPYGGGGYNMMRQGSNNSHHSLPPYHHPPPMQHAHVPHQLPPHPPAQGPPHMSNKPSIAQGSPMAHGQTFNHLPTYGNPATLPQKPNTQ</sequence>
<evidence type="ECO:0000259" key="4">
    <source>
        <dbReference type="PROSITE" id="PS51673"/>
    </source>
</evidence>
<feature type="compositionally biased region" description="Basic and acidic residues" evidence="2">
    <location>
        <begin position="392"/>
        <end position="420"/>
    </location>
</feature>
<organism evidence="5 6">
    <name type="scientific">Gnomoniopsis smithogilvyi</name>
    <dbReference type="NCBI Taxonomy" id="1191159"/>
    <lineage>
        <taxon>Eukaryota</taxon>
        <taxon>Fungi</taxon>
        <taxon>Dikarya</taxon>
        <taxon>Ascomycota</taxon>
        <taxon>Pezizomycotina</taxon>
        <taxon>Sordariomycetes</taxon>
        <taxon>Sordariomycetidae</taxon>
        <taxon>Diaporthales</taxon>
        <taxon>Gnomoniaceae</taxon>
        <taxon>Gnomoniopsis</taxon>
    </lineage>
</organism>
<dbReference type="Gene3D" id="3.30.1370.50">
    <property type="entry name" value="R3H-like domain"/>
    <property type="match status" value="1"/>
</dbReference>
<proteinExistence type="predicted"/>
<feature type="compositionally biased region" description="Polar residues" evidence="2">
    <location>
        <begin position="38"/>
        <end position="49"/>
    </location>
</feature>
<feature type="region of interest" description="Disordered" evidence="2">
    <location>
        <begin position="498"/>
        <end position="593"/>
    </location>
</feature>
<feature type="compositionally biased region" description="Pro residues" evidence="2">
    <location>
        <begin position="731"/>
        <end position="740"/>
    </location>
</feature>
<dbReference type="PROSITE" id="PS51061">
    <property type="entry name" value="R3H"/>
    <property type="match status" value="1"/>
</dbReference>
<comment type="caution">
    <text evidence="5">The sequence shown here is derived from an EMBL/GenBank/DDBJ whole genome shotgun (WGS) entry which is preliminary data.</text>
</comment>
<feature type="compositionally biased region" description="Pro residues" evidence="2">
    <location>
        <begin position="510"/>
        <end position="527"/>
    </location>
</feature>
<feature type="region of interest" description="Disordered" evidence="2">
    <location>
        <begin position="22"/>
        <end position="175"/>
    </location>
</feature>
<dbReference type="InterPro" id="IPR051937">
    <property type="entry name" value="R3H_domain_containing"/>
</dbReference>
<feature type="compositionally biased region" description="Basic and acidic residues" evidence="2">
    <location>
        <begin position="157"/>
        <end position="167"/>
    </location>
</feature>
<dbReference type="EMBL" id="JAPEVB010000001">
    <property type="protein sequence ID" value="KAJ4396298.1"/>
    <property type="molecule type" value="Genomic_DNA"/>
</dbReference>
<dbReference type="GO" id="GO:0003676">
    <property type="term" value="F:nucleic acid binding"/>
    <property type="evidence" value="ECO:0007669"/>
    <property type="project" value="UniProtKB-UniRule"/>
</dbReference>
<keyword evidence="1" id="KW-0597">Phosphoprotein</keyword>
<dbReference type="SUPFAM" id="SSF82708">
    <property type="entry name" value="R3H domain"/>
    <property type="match status" value="1"/>
</dbReference>
<feature type="compositionally biased region" description="Low complexity" evidence="2">
    <location>
        <begin position="568"/>
        <end position="579"/>
    </location>
</feature>
<reference evidence="5" key="1">
    <citation type="submission" date="2022-10" db="EMBL/GenBank/DDBJ databases">
        <title>Tapping the CABI collections for fungal endophytes: first genome assemblies for Collariella, Neodidymelliopsis, Ascochyta clinopodiicola, Didymella pomorum, Didymosphaeria variabile, Neocosmospora piperis and Neocucurbitaria cava.</title>
        <authorList>
            <person name="Hill R."/>
        </authorList>
    </citation>
    <scope>NUCLEOTIDE SEQUENCE</scope>
    <source>
        <strain evidence="5">IMI 355082</strain>
    </source>
</reference>
<dbReference type="InterPro" id="IPR024771">
    <property type="entry name" value="SUZ"/>
</dbReference>
<dbReference type="InterPro" id="IPR036867">
    <property type="entry name" value="R3H_dom_sf"/>
</dbReference>
<dbReference type="Pfam" id="PF12752">
    <property type="entry name" value="SUZ"/>
    <property type="match status" value="1"/>
</dbReference>
<evidence type="ECO:0000256" key="1">
    <source>
        <dbReference type="ARBA" id="ARBA00022553"/>
    </source>
</evidence>
<dbReference type="CDD" id="cd02642">
    <property type="entry name" value="R3H_encore_like"/>
    <property type="match status" value="1"/>
</dbReference>